<protein>
    <recommendedName>
        <fullName evidence="1">NAD-dependent epimerase/dehydratase domain-containing protein</fullName>
    </recommendedName>
</protein>
<accession>A0A2H0TPR5</accession>
<comment type="caution">
    <text evidence="2">The sequence shown here is derived from an EMBL/GenBank/DDBJ whole genome shotgun (WGS) entry which is preliminary data.</text>
</comment>
<dbReference type="Gene3D" id="3.90.25.10">
    <property type="entry name" value="UDP-galactose 4-epimerase, domain 1"/>
    <property type="match status" value="1"/>
</dbReference>
<evidence type="ECO:0000259" key="1">
    <source>
        <dbReference type="Pfam" id="PF01370"/>
    </source>
</evidence>
<dbReference type="InterPro" id="IPR036291">
    <property type="entry name" value="NAD(P)-bd_dom_sf"/>
</dbReference>
<dbReference type="Pfam" id="PF01370">
    <property type="entry name" value="Epimerase"/>
    <property type="match status" value="1"/>
</dbReference>
<dbReference type="Gene3D" id="3.40.50.720">
    <property type="entry name" value="NAD(P)-binding Rossmann-like Domain"/>
    <property type="match status" value="1"/>
</dbReference>
<dbReference type="AlphaFoldDB" id="A0A2H0TPR5"/>
<evidence type="ECO:0000313" key="3">
    <source>
        <dbReference type="Proteomes" id="UP000230154"/>
    </source>
</evidence>
<feature type="domain" description="NAD-dependent epimerase/dehydratase" evidence="1">
    <location>
        <begin position="5"/>
        <end position="240"/>
    </location>
</feature>
<dbReference type="SUPFAM" id="SSF51735">
    <property type="entry name" value="NAD(P)-binding Rossmann-fold domains"/>
    <property type="match status" value="1"/>
</dbReference>
<dbReference type="EMBL" id="PFCB01000028">
    <property type="protein sequence ID" value="PIR74158.1"/>
    <property type="molecule type" value="Genomic_DNA"/>
</dbReference>
<dbReference type="InterPro" id="IPR050177">
    <property type="entry name" value="Lipid_A_modif_metabolic_enz"/>
</dbReference>
<dbReference type="InterPro" id="IPR001509">
    <property type="entry name" value="Epimerase_deHydtase"/>
</dbReference>
<proteinExistence type="predicted"/>
<dbReference type="PANTHER" id="PTHR43245:SF13">
    <property type="entry name" value="UDP-D-APIOSE_UDP-D-XYLOSE SYNTHASE 2"/>
    <property type="match status" value="1"/>
</dbReference>
<evidence type="ECO:0000313" key="2">
    <source>
        <dbReference type="EMBL" id="PIR74158.1"/>
    </source>
</evidence>
<name>A0A2H0TPR5_9BACT</name>
<dbReference type="PANTHER" id="PTHR43245">
    <property type="entry name" value="BIFUNCTIONAL POLYMYXIN RESISTANCE PROTEIN ARNA"/>
    <property type="match status" value="1"/>
</dbReference>
<gene>
    <name evidence="2" type="ORF">COU35_03820</name>
</gene>
<organism evidence="2 3">
    <name type="scientific">Candidatus Magasanikbacteria bacterium CG10_big_fil_rev_8_21_14_0_10_47_10</name>
    <dbReference type="NCBI Taxonomy" id="1974652"/>
    <lineage>
        <taxon>Bacteria</taxon>
        <taxon>Candidatus Magasanikiibacteriota</taxon>
    </lineage>
</organism>
<reference evidence="3" key="1">
    <citation type="submission" date="2017-09" db="EMBL/GenBank/DDBJ databases">
        <title>Depth-based differentiation of microbial function through sediment-hosted aquifers and enrichment of novel symbionts in the deep terrestrial subsurface.</title>
        <authorList>
            <person name="Probst A.J."/>
            <person name="Ladd B."/>
            <person name="Jarett J.K."/>
            <person name="Geller-Mcgrath D.E."/>
            <person name="Sieber C.M.K."/>
            <person name="Emerson J.B."/>
            <person name="Anantharaman K."/>
            <person name="Thomas B.C."/>
            <person name="Malmstrom R."/>
            <person name="Stieglmeier M."/>
            <person name="Klingl A."/>
            <person name="Woyke T."/>
            <person name="Ryan C.M."/>
            <person name="Banfield J.F."/>
        </authorList>
    </citation>
    <scope>NUCLEOTIDE SEQUENCE [LARGE SCALE GENOMIC DNA]</scope>
</reference>
<sequence>MANYLVTGGAGFIGTNLVVQLIAEGHTVRVFDNYAGGKKEERLQQGVAYIEGDIRDFDALLRAMENVDGVFHMAALPRVTFSVEHPLETNDVNVNGTLNVLLAARDAGVKRVIFSSSSSTYGAEEKELLKEDGAVKMPISPYALHKLTGEHYCRLFAQLYDIETVSLIYFNVYGPYFDPEGAYALVIGKFLTQKKNGEPMTVCGDGEYYRDYTHVSDVVRANILAMTKDTVGKGDVINIGNSRPTTVNQLVDLIGGEHVNVPERPGDPRFSGADITKAKQLLGWAPSIELEEGIKALKEEMGIE</sequence>
<dbReference type="Proteomes" id="UP000230154">
    <property type="component" value="Unassembled WGS sequence"/>
</dbReference>